<protein>
    <submittedName>
        <fullName evidence="1">BnaA09g56880D protein</fullName>
    </submittedName>
</protein>
<organism evidence="1 2">
    <name type="scientific">Brassica napus</name>
    <name type="common">Rape</name>
    <dbReference type="NCBI Taxonomy" id="3708"/>
    <lineage>
        <taxon>Eukaryota</taxon>
        <taxon>Viridiplantae</taxon>
        <taxon>Streptophyta</taxon>
        <taxon>Embryophyta</taxon>
        <taxon>Tracheophyta</taxon>
        <taxon>Spermatophyta</taxon>
        <taxon>Magnoliopsida</taxon>
        <taxon>eudicotyledons</taxon>
        <taxon>Gunneridae</taxon>
        <taxon>Pentapetalae</taxon>
        <taxon>rosids</taxon>
        <taxon>malvids</taxon>
        <taxon>Brassicales</taxon>
        <taxon>Brassicaceae</taxon>
        <taxon>Brassiceae</taxon>
        <taxon>Brassica</taxon>
    </lineage>
</organism>
<sequence length="25" mass="2910">MNVIFPLAFAIIFAVGIKTFHFQKR</sequence>
<gene>
    <name evidence="1" type="primary">BnaA09g56880D</name>
    <name evidence="1" type="ORF">GSBRNA2T00017649001</name>
</gene>
<dbReference type="Gramene" id="CDY55993">
    <property type="protein sequence ID" value="CDY55993"/>
    <property type="gene ID" value="GSBRNA2T00017649001"/>
</dbReference>
<reference evidence="1 2" key="1">
    <citation type="journal article" date="2014" name="Science">
        <title>Plant genetics. Early allopolyploid evolution in the post-Neolithic Brassica napus oilseed genome.</title>
        <authorList>
            <person name="Chalhoub B."/>
            <person name="Denoeud F."/>
            <person name="Liu S."/>
            <person name="Parkin I.A."/>
            <person name="Tang H."/>
            <person name="Wang X."/>
            <person name="Chiquet J."/>
            <person name="Belcram H."/>
            <person name="Tong C."/>
            <person name="Samans B."/>
            <person name="Correa M."/>
            <person name="Da Silva C."/>
            <person name="Just J."/>
            <person name="Falentin C."/>
            <person name="Koh C.S."/>
            <person name="Le Clainche I."/>
            <person name="Bernard M."/>
            <person name="Bento P."/>
            <person name="Noel B."/>
            <person name="Labadie K."/>
            <person name="Alberti A."/>
            <person name="Charles M."/>
            <person name="Arnaud D."/>
            <person name="Guo H."/>
            <person name="Daviaud C."/>
            <person name="Alamery S."/>
            <person name="Jabbari K."/>
            <person name="Zhao M."/>
            <person name="Edger P.P."/>
            <person name="Chelaifa H."/>
            <person name="Tack D."/>
            <person name="Lassalle G."/>
            <person name="Mestiri I."/>
            <person name="Schnel N."/>
            <person name="Le Paslier M.C."/>
            <person name="Fan G."/>
            <person name="Renault V."/>
            <person name="Bayer P.E."/>
            <person name="Golicz A.A."/>
            <person name="Manoli S."/>
            <person name="Lee T.H."/>
            <person name="Thi V.H."/>
            <person name="Chalabi S."/>
            <person name="Hu Q."/>
            <person name="Fan C."/>
            <person name="Tollenaere R."/>
            <person name="Lu Y."/>
            <person name="Battail C."/>
            <person name="Shen J."/>
            <person name="Sidebottom C.H."/>
            <person name="Wang X."/>
            <person name="Canaguier A."/>
            <person name="Chauveau A."/>
            <person name="Berard A."/>
            <person name="Deniot G."/>
            <person name="Guan M."/>
            <person name="Liu Z."/>
            <person name="Sun F."/>
            <person name="Lim Y.P."/>
            <person name="Lyons E."/>
            <person name="Town C.D."/>
            <person name="Bancroft I."/>
            <person name="Wang X."/>
            <person name="Meng J."/>
            <person name="Ma J."/>
            <person name="Pires J.C."/>
            <person name="King G.J."/>
            <person name="Brunel D."/>
            <person name="Delourme R."/>
            <person name="Renard M."/>
            <person name="Aury J.M."/>
            <person name="Adams K.L."/>
            <person name="Batley J."/>
            <person name="Snowdon R.J."/>
            <person name="Tost J."/>
            <person name="Edwards D."/>
            <person name="Zhou Y."/>
            <person name="Hua W."/>
            <person name="Sharpe A.G."/>
            <person name="Paterson A.H."/>
            <person name="Guan C."/>
            <person name="Wincker P."/>
        </authorList>
    </citation>
    <scope>NUCLEOTIDE SEQUENCE [LARGE SCALE GENOMIC DNA]</scope>
    <source>
        <strain evidence="2">cv. Darmor-bzh</strain>
    </source>
</reference>
<proteinExistence type="predicted"/>
<keyword evidence="2" id="KW-1185">Reference proteome</keyword>
<dbReference type="PaxDb" id="3708-A0A078IZG2"/>
<evidence type="ECO:0000313" key="2">
    <source>
        <dbReference type="Proteomes" id="UP000028999"/>
    </source>
</evidence>
<dbReference type="Proteomes" id="UP000028999">
    <property type="component" value="Unassembled WGS sequence"/>
</dbReference>
<dbReference type="AlphaFoldDB" id="A0A078IZG2"/>
<dbReference type="EMBL" id="LK033445">
    <property type="protein sequence ID" value="CDY55993.1"/>
    <property type="molecule type" value="Genomic_DNA"/>
</dbReference>
<evidence type="ECO:0000313" key="1">
    <source>
        <dbReference type="EMBL" id="CDY55993.1"/>
    </source>
</evidence>
<name>A0A078IZG2_BRANA</name>
<accession>A0A078IZG2</accession>